<feature type="compositionally biased region" description="Low complexity" evidence="1">
    <location>
        <begin position="167"/>
        <end position="184"/>
    </location>
</feature>
<dbReference type="GO" id="GO:0000307">
    <property type="term" value="C:cyclin-dependent protein kinase holoenzyme complex"/>
    <property type="evidence" value="ECO:0007669"/>
    <property type="project" value="TreeGrafter"/>
</dbReference>
<dbReference type="SUPFAM" id="SSF47954">
    <property type="entry name" value="Cyclin-like"/>
    <property type="match status" value="1"/>
</dbReference>
<gene>
    <name evidence="2" type="ORF">BGZ70_003210</name>
</gene>
<dbReference type="PANTHER" id="PTHR15615:SF27">
    <property type="entry name" value="PHO85 CYCLIN CLG1"/>
    <property type="match status" value="1"/>
</dbReference>
<comment type="caution">
    <text evidence="2">The sequence shown here is derived from an EMBL/GenBank/DDBJ whole genome shotgun (WGS) entry which is preliminary data.</text>
</comment>
<sequence>MDTHAPVTYYQTALPPGHSMQYPSGRTTVGISAMTPISMDSMGAQSAVYSTHTQAPPNDPSSGYSVSQYHSVSTTPVPLQLQQYQQPASAQAHLQPQQQQQQQQPQQQQYMPMQTMVSTQPHSQVQPHLQHMQQQQPHSQQLQQQQITTTMHSNPHAHAYKQPTNGQQQYMTQTQQHIQQQQHQQQTQHLQQQLQQQQYQQQHLQHHIQAQQAQQSQQQAQRQQILGPTVVTSHPTHHVQGHMQPVAHQQMHSQSSSKPQSQQHRHYQQPQQQQQQHHSQHPSHQQREHSRDHRNGNPATMEHVINPQTSTLQLAEFASVMVYTLWHTRPNINGASSNAYNVVPHRISVPPSAGPAFRKFCLKVLSATQLSSSVILLSLKYIQKLLKNNPSIHGQQGSEFRLFTVSLMLANKFLDDNTFTNKTWSDVTGISVKEINVMEMEFLNQVQFSLFVSEAEYLDWLHSLETWLKQQGQGQAQGTN</sequence>
<dbReference type="Proteomes" id="UP000738359">
    <property type="component" value="Unassembled WGS sequence"/>
</dbReference>
<proteinExistence type="predicted"/>
<reference evidence="2" key="1">
    <citation type="journal article" date="2020" name="Fungal Divers.">
        <title>Resolving the Mortierellaceae phylogeny through synthesis of multi-gene phylogenetics and phylogenomics.</title>
        <authorList>
            <person name="Vandepol N."/>
            <person name="Liber J."/>
            <person name="Desiro A."/>
            <person name="Na H."/>
            <person name="Kennedy M."/>
            <person name="Barry K."/>
            <person name="Grigoriev I.V."/>
            <person name="Miller A.N."/>
            <person name="O'Donnell K."/>
            <person name="Stajich J.E."/>
            <person name="Bonito G."/>
        </authorList>
    </citation>
    <scope>NUCLEOTIDE SEQUENCE</scope>
    <source>
        <strain evidence="2">CK1249</strain>
    </source>
</reference>
<dbReference type="GO" id="GO:0019901">
    <property type="term" value="F:protein kinase binding"/>
    <property type="evidence" value="ECO:0007669"/>
    <property type="project" value="InterPro"/>
</dbReference>
<feature type="compositionally biased region" description="Basic and acidic residues" evidence="1">
    <location>
        <begin position="285"/>
        <end position="295"/>
    </location>
</feature>
<feature type="compositionally biased region" description="Low complexity" evidence="1">
    <location>
        <begin position="248"/>
        <end position="277"/>
    </location>
</feature>
<organism evidence="2 3">
    <name type="scientific">Mortierella alpina</name>
    <name type="common">Oleaginous fungus</name>
    <name type="synonym">Mortierella renispora</name>
    <dbReference type="NCBI Taxonomy" id="64518"/>
    <lineage>
        <taxon>Eukaryota</taxon>
        <taxon>Fungi</taxon>
        <taxon>Fungi incertae sedis</taxon>
        <taxon>Mucoromycota</taxon>
        <taxon>Mortierellomycotina</taxon>
        <taxon>Mortierellomycetes</taxon>
        <taxon>Mortierellales</taxon>
        <taxon>Mortierellaceae</taxon>
        <taxon>Mortierella</taxon>
    </lineage>
</organism>
<feature type="compositionally biased region" description="Polar residues" evidence="1">
    <location>
        <begin position="48"/>
        <end position="77"/>
    </location>
</feature>
<feature type="compositionally biased region" description="Polar residues" evidence="1">
    <location>
        <begin position="110"/>
        <end position="122"/>
    </location>
</feature>
<protein>
    <recommendedName>
        <fullName evidence="4">Cyclin-domain-containing protein</fullName>
    </recommendedName>
</protein>
<dbReference type="Pfam" id="PF08613">
    <property type="entry name" value="Cyclin"/>
    <property type="match status" value="1"/>
</dbReference>
<dbReference type="OrthoDB" id="244495at2759"/>
<evidence type="ECO:0000313" key="2">
    <source>
        <dbReference type="EMBL" id="KAF9946463.1"/>
    </source>
</evidence>
<feature type="region of interest" description="Disordered" evidence="1">
    <location>
        <begin position="245"/>
        <end position="302"/>
    </location>
</feature>
<evidence type="ECO:0008006" key="4">
    <source>
        <dbReference type="Google" id="ProtNLM"/>
    </source>
</evidence>
<dbReference type="GO" id="GO:0005634">
    <property type="term" value="C:nucleus"/>
    <property type="evidence" value="ECO:0007669"/>
    <property type="project" value="TreeGrafter"/>
</dbReference>
<dbReference type="InterPro" id="IPR036915">
    <property type="entry name" value="Cyclin-like_sf"/>
</dbReference>
<feature type="compositionally biased region" description="Low complexity" evidence="1">
    <location>
        <begin position="123"/>
        <end position="146"/>
    </location>
</feature>
<evidence type="ECO:0000256" key="1">
    <source>
        <dbReference type="SAM" id="MobiDB-lite"/>
    </source>
</evidence>
<dbReference type="GO" id="GO:0016538">
    <property type="term" value="F:cyclin-dependent protein serine/threonine kinase regulator activity"/>
    <property type="evidence" value="ECO:0007669"/>
    <property type="project" value="TreeGrafter"/>
</dbReference>
<dbReference type="PANTHER" id="PTHR15615">
    <property type="match status" value="1"/>
</dbReference>
<feature type="region of interest" description="Disordered" evidence="1">
    <location>
        <begin position="48"/>
        <end position="184"/>
    </location>
</feature>
<keyword evidence="3" id="KW-1185">Reference proteome</keyword>
<accession>A0A9P6IT67</accession>
<dbReference type="InterPro" id="IPR013922">
    <property type="entry name" value="Cyclin_PHO80-like"/>
</dbReference>
<feature type="compositionally biased region" description="Low complexity" evidence="1">
    <location>
        <begin position="78"/>
        <end position="109"/>
    </location>
</feature>
<dbReference type="Gene3D" id="1.10.472.10">
    <property type="entry name" value="Cyclin-like"/>
    <property type="match status" value="1"/>
</dbReference>
<dbReference type="EMBL" id="JAAAHY010001842">
    <property type="protein sequence ID" value="KAF9946463.1"/>
    <property type="molecule type" value="Genomic_DNA"/>
</dbReference>
<dbReference type="CDD" id="cd20557">
    <property type="entry name" value="CYCLIN_ScPCL1-like"/>
    <property type="match status" value="1"/>
</dbReference>
<dbReference type="AlphaFoldDB" id="A0A9P6IT67"/>
<evidence type="ECO:0000313" key="3">
    <source>
        <dbReference type="Proteomes" id="UP000738359"/>
    </source>
</evidence>
<name>A0A9P6IT67_MORAP</name>